<feature type="non-terminal residue" evidence="1">
    <location>
        <position position="1"/>
    </location>
</feature>
<comment type="caution">
    <text evidence="1">The sequence shown here is derived from an EMBL/GenBank/DDBJ whole genome shotgun (WGS) entry which is preliminary data.</text>
</comment>
<dbReference type="Proteomes" id="UP000789525">
    <property type="component" value="Unassembled WGS sequence"/>
</dbReference>
<keyword evidence="2" id="KW-1185">Reference proteome</keyword>
<feature type="non-terminal residue" evidence="1">
    <location>
        <position position="41"/>
    </location>
</feature>
<evidence type="ECO:0000313" key="2">
    <source>
        <dbReference type="Proteomes" id="UP000789525"/>
    </source>
</evidence>
<evidence type="ECO:0000313" key="1">
    <source>
        <dbReference type="EMBL" id="CAG8781781.1"/>
    </source>
</evidence>
<organism evidence="1 2">
    <name type="scientific">Acaulospora colombiana</name>
    <dbReference type="NCBI Taxonomy" id="27376"/>
    <lineage>
        <taxon>Eukaryota</taxon>
        <taxon>Fungi</taxon>
        <taxon>Fungi incertae sedis</taxon>
        <taxon>Mucoromycota</taxon>
        <taxon>Glomeromycotina</taxon>
        <taxon>Glomeromycetes</taxon>
        <taxon>Diversisporales</taxon>
        <taxon>Acaulosporaceae</taxon>
        <taxon>Acaulospora</taxon>
    </lineage>
</organism>
<gene>
    <name evidence="1" type="ORF">ACOLOM_LOCUS14351</name>
</gene>
<reference evidence="1" key="1">
    <citation type="submission" date="2021-06" db="EMBL/GenBank/DDBJ databases">
        <authorList>
            <person name="Kallberg Y."/>
            <person name="Tangrot J."/>
            <person name="Rosling A."/>
        </authorList>
    </citation>
    <scope>NUCLEOTIDE SEQUENCE</scope>
    <source>
        <strain evidence="1">CL356</strain>
    </source>
</reference>
<dbReference type="EMBL" id="CAJVPT010072424">
    <property type="protein sequence ID" value="CAG8781781.1"/>
    <property type="molecule type" value="Genomic_DNA"/>
</dbReference>
<sequence length="41" mass="4281">PQVQEVSEDSHGKDALAPSNKGDTEEGGSGHCSFGIVQEPR</sequence>
<accession>A0ACA9R8C0</accession>
<protein>
    <submittedName>
        <fullName evidence="1">14831_t:CDS:1</fullName>
    </submittedName>
</protein>
<name>A0ACA9R8C0_9GLOM</name>
<proteinExistence type="predicted"/>